<keyword evidence="1" id="KW-0812">Transmembrane</keyword>
<dbReference type="SUPFAM" id="SSF54909">
    <property type="entry name" value="Dimeric alpha+beta barrel"/>
    <property type="match status" value="1"/>
</dbReference>
<organism evidence="2 3">
    <name type="scientific">Hapsidospora chrysogenum (strain ATCC 11550 / CBS 779.69 / DSM 880 / IAM 14645 / JCM 23072 / IMI 49137)</name>
    <name type="common">Acremonium chrysogenum</name>
    <dbReference type="NCBI Taxonomy" id="857340"/>
    <lineage>
        <taxon>Eukaryota</taxon>
        <taxon>Fungi</taxon>
        <taxon>Dikarya</taxon>
        <taxon>Ascomycota</taxon>
        <taxon>Pezizomycotina</taxon>
        <taxon>Sordariomycetes</taxon>
        <taxon>Hypocreomycetidae</taxon>
        <taxon>Hypocreales</taxon>
        <taxon>Bionectriaceae</taxon>
        <taxon>Hapsidospora</taxon>
    </lineage>
</organism>
<dbReference type="InterPro" id="IPR011008">
    <property type="entry name" value="Dimeric_a/b-barrel"/>
</dbReference>
<feature type="transmembrane region" description="Helical" evidence="1">
    <location>
        <begin position="36"/>
        <end position="54"/>
    </location>
</feature>
<dbReference type="OrthoDB" id="3202396at2759"/>
<dbReference type="Proteomes" id="UP000029964">
    <property type="component" value="Unassembled WGS sequence"/>
</dbReference>
<protein>
    <submittedName>
        <fullName evidence="2">Uncharacterized protein</fullName>
    </submittedName>
</protein>
<proteinExistence type="predicted"/>
<dbReference type="STRING" id="857340.A0A086TEA2"/>
<name>A0A086TEA2_HAPC1</name>
<dbReference type="HOGENOM" id="CLU_053354_1_0_1"/>
<evidence type="ECO:0000313" key="3">
    <source>
        <dbReference type="Proteomes" id="UP000029964"/>
    </source>
</evidence>
<sequence length="285" mass="32157">MARHEFKPTFEPTSQPRSFLYNAYLPFFAVLDMIKLRTRILLGALIQILLYAALPTRWAVVPACAMLLHSTCLTVVQLLSPNTKNTFVHGVVPGRVTAQIPPAGPTPAAHSVVVFNLGVQYNHPLGPLSPAGRQINRYFDAMRRDLHSRRHELGLLDMSFWRAGERESNNTLLTTMVFRDIEGLHRFAHEPIHREAWDWWSGKARSPAYTGVFHETFCVPAGEYETLYVNCRPVLFGRGQVRMVGGGKDGEEGQEWRSTLVSADEPALKTQYARMNRREDGTVKG</sequence>
<dbReference type="EMBL" id="JPKY01000008">
    <property type="protein sequence ID" value="KFH47684.1"/>
    <property type="molecule type" value="Genomic_DNA"/>
</dbReference>
<keyword evidence="1" id="KW-1133">Transmembrane helix</keyword>
<evidence type="ECO:0000256" key="1">
    <source>
        <dbReference type="SAM" id="Phobius"/>
    </source>
</evidence>
<reference evidence="3" key="1">
    <citation type="journal article" date="2014" name="Genome Announc.">
        <title>Genome sequence and annotation of Acremonium chrysogenum, producer of the beta-lactam antibiotic cephalosporin C.</title>
        <authorList>
            <person name="Terfehr D."/>
            <person name="Dahlmann T.A."/>
            <person name="Specht T."/>
            <person name="Zadra I."/>
            <person name="Kuernsteiner H."/>
            <person name="Kueck U."/>
        </authorList>
    </citation>
    <scope>NUCLEOTIDE SEQUENCE [LARGE SCALE GENOMIC DNA]</scope>
    <source>
        <strain evidence="3">ATCC 11550 / CBS 779.69 / DSM 880 / IAM 14645 / JCM 23072 / IMI 49137</strain>
    </source>
</reference>
<accession>A0A086TEA2</accession>
<keyword evidence="3" id="KW-1185">Reference proteome</keyword>
<dbReference type="AlphaFoldDB" id="A0A086TEA2"/>
<evidence type="ECO:0000313" key="2">
    <source>
        <dbReference type="EMBL" id="KFH47684.1"/>
    </source>
</evidence>
<dbReference type="InterPro" id="IPR025444">
    <property type="entry name" value="Monooxy_af470"/>
</dbReference>
<keyword evidence="1" id="KW-0472">Membrane</keyword>
<comment type="caution">
    <text evidence="2">The sequence shown here is derived from an EMBL/GenBank/DDBJ whole genome shotgun (WGS) entry which is preliminary data.</text>
</comment>
<gene>
    <name evidence="2" type="ORF">ACRE_015120</name>
</gene>
<dbReference type="Pfam" id="PF13826">
    <property type="entry name" value="Monooxy_af470-like"/>
    <property type="match status" value="1"/>
</dbReference>